<dbReference type="Proteomes" id="UP000490980">
    <property type="component" value="Unassembled WGS sequence"/>
</dbReference>
<dbReference type="RefSeq" id="WP_166949881.1">
    <property type="nucleotide sequence ID" value="NZ_JAARLZ010000008.1"/>
</dbReference>
<dbReference type="Pfam" id="PF13305">
    <property type="entry name" value="TetR_C_33"/>
    <property type="match status" value="1"/>
</dbReference>
<gene>
    <name evidence="6" type="ORF">HBF25_15250</name>
</gene>
<evidence type="ECO:0000313" key="7">
    <source>
        <dbReference type="Proteomes" id="UP000490980"/>
    </source>
</evidence>
<dbReference type="Gene3D" id="1.10.357.10">
    <property type="entry name" value="Tetracycline Repressor, domain 2"/>
    <property type="match status" value="1"/>
</dbReference>
<dbReference type="GO" id="GO:0003700">
    <property type="term" value="F:DNA-binding transcription factor activity"/>
    <property type="evidence" value="ECO:0007669"/>
    <property type="project" value="TreeGrafter"/>
</dbReference>
<evidence type="ECO:0000256" key="4">
    <source>
        <dbReference type="PROSITE-ProRule" id="PRU00335"/>
    </source>
</evidence>
<dbReference type="PROSITE" id="PS50977">
    <property type="entry name" value="HTH_TETR_2"/>
    <property type="match status" value="1"/>
</dbReference>
<keyword evidence="2 4" id="KW-0238">DNA-binding</keyword>
<dbReference type="InterPro" id="IPR050109">
    <property type="entry name" value="HTH-type_TetR-like_transc_reg"/>
</dbReference>
<dbReference type="InterPro" id="IPR025996">
    <property type="entry name" value="MT1864/Rv1816-like_C"/>
</dbReference>
<evidence type="ECO:0000313" key="6">
    <source>
        <dbReference type="EMBL" id="NII07741.1"/>
    </source>
</evidence>
<dbReference type="SUPFAM" id="SSF46689">
    <property type="entry name" value="Homeodomain-like"/>
    <property type="match status" value="1"/>
</dbReference>
<organism evidence="6 7">
    <name type="scientific">Luteibacter anthropi</name>
    <dbReference type="NCBI Taxonomy" id="564369"/>
    <lineage>
        <taxon>Bacteria</taxon>
        <taxon>Pseudomonadati</taxon>
        <taxon>Pseudomonadota</taxon>
        <taxon>Gammaproteobacteria</taxon>
        <taxon>Lysobacterales</taxon>
        <taxon>Rhodanobacteraceae</taxon>
        <taxon>Luteibacter</taxon>
    </lineage>
</organism>
<reference evidence="6 7" key="1">
    <citation type="submission" date="2020-03" db="EMBL/GenBank/DDBJ databases">
        <authorList>
            <person name="Lai Q."/>
        </authorList>
    </citation>
    <scope>NUCLEOTIDE SEQUENCE [LARGE SCALE GENOMIC DNA]</scope>
    <source>
        <strain evidence="6 7">CCUG 25036</strain>
    </source>
</reference>
<dbReference type="InterPro" id="IPR009057">
    <property type="entry name" value="Homeodomain-like_sf"/>
</dbReference>
<dbReference type="EMBL" id="JAARLZ010000008">
    <property type="protein sequence ID" value="NII07741.1"/>
    <property type="molecule type" value="Genomic_DNA"/>
</dbReference>
<keyword evidence="1" id="KW-0805">Transcription regulation</keyword>
<dbReference type="InterPro" id="IPR001647">
    <property type="entry name" value="HTH_TetR"/>
</dbReference>
<protein>
    <submittedName>
        <fullName evidence="6">TetR/AcrR family transcriptional regulator</fullName>
    </submittedName>
</protein>
<keyword evidence="3" id="KW-0804">Transcription</keyword>
<evidence type="ECO:0000256" key="3">
    <source>
        <dbReference type="ARBA" id="ARBA00023163"/>
    </source>
</evidence>
<dbReference type="PANTHER" id="PTHR30055:SF220">
    <property type="entry name" value="TETR-FAMILY REGULATORY PROTEIN"/>
    <property type="match status" value="1"/>
</dbReference>
<dbReference type="InterPro" id="IPR036271">
    <property type="entry name" value="Tet_transcr_reg_TetR-rel_C_sf"/>
</dbReference>
<keyword evidence="7" id="KW-1185">Reference proteome</keyword>
<accession>A0A7X5UC39</accession>
<feature type="domain" description="HTH tetR-type" evidence="5">
    <location>
        <begin position="13"/>
        <end position="73"/>
    </location>
</feature>
<evidence type="ECO:0000256" key="1">
    <source>
        <dbReference type="ARBA" id="ARBA00023015"/>
    </source>
</evidence>
<dbReference type="GO" id="GO:0000976">
    <property type="term" value="F:transcription cis-regulatory region binding"/>
    <property type="evidence" value="ECO:0007669"/>
    <property type="project" value="TreeGrafter"/>
</dbReference>
<dbReference type="SUPFAM" id="SSF48498">
    <property type="entry name" value="Tetracyclin repressor-like, C-terminal domain"/>
    <property type="match status" value="1"/>
</dbReference>
<comment type="caution">
    <text evidence="6">The sequence shown here is derived from an EMBL/GenBank/DDBJ whole genome shotgun (WGS) entry which is preliminary data.</text>
</comment>
<name>A0A7X5UC39_9GAMM</name>
<dbReference type="Pfam" id="PF00440">
    <property type="entry name" value="TetR_N"/>
    <property type="match status" value="1"/>
</dbReference>
<feature type="DNA-binding region" description="H-T-H motif" evidence="4">
    <location>
        <begin position="36"/>
        <end position="55"/>
    </location>
</feature>
<evidence type="ECO:0000259" key="5">
    <source>
        <dbReference type="PROSITE" id="PS50977"/>
    </source>
</evidence>
<dbReference type="PANTHER" id="PTHR30055">
    <property type="entry name" value="HTH-TYPE TRANSCRIPTIONAL REGULATOR RUTR"/>
    <property type="match status" value="1"/>
</dbReference>
<evidence type="ECO:0000256" key="2">
    <source>
        <dbReference type="ARBA" id="ARBA00023125"/>
    </source>
</evidence>
<dbReference type="AlphaFoldDB" id="A0A7X5UC39"/>
<proteinExistence type="predicted"/>
<sequence length="199" mass="21780">MPERTSTSRYHHGDLAAELRRVAWDIVGESGVRGLSLRECARRAGVSHAAPTHHFGSLEGLLVEVAADGYERMAATMDEDVERAGHRLVGCGLGYVRFATEHPQQFRLMLGTDRGGGDCPRLRESAALALSRLREAIREAWTLKHGEAPGGDVLEERTVLGWAAAHGYVLLAIDRQLLSTTLPPARKVLWPMLDALLQA</sequence>